<dbReference type="Proteomes" id="UP000640583">
    <property type="component" value="Unassembled WGS sequence"/>
</dbReference>
<evidence type="ECO:0000313" key="2">
    <source>
        <dbReference type="Proteomes" id="UP000640583"/>
    </source>
</evidence>
<gene>
    <name evidence="1" type="ORF">H1D41_00225</name>
</gene>
<organism evidence="1 2">
    <name type="scientific">Halocynthiibacter styelae</name>
    <dbReference type="NCBI Taxonomy" id="2761955"/>
    <lineage>
        <taxon>Bacteria</taxon>
        <taxon>Pseudomonadati</taxon>
        <taxon>Pseudomonadota</taxon>
        <taxon>Alphaproteobacteria</taxon>
        <taxon>Rhodobacterales</taxon>
        <taxon>Paracoccaceae</taxon>
        <taxon>Halocynthiibacter</taxon>
    </lineage>
</organism>
<dbReference type="RefSeq" id="WP_228847024.1">
    <property type="nucleotide sequence ID" value="NZ_JADCKQ010000001.1"/>
</dbReference>
<dbReference type="AlphaFoldDB" id="A0A8J7LK90"/>
<accession>A0A8J7LK90</accession>
<evidence type="ECO:0000313" key="1">
    <source>
        <dbReference type="EMBL" id="MBI1492054.1"/>
    </source>
</evidence>
<keyword evidence="2" id="KW-1185">Reference proteome</keyword>
<sequence>MLQILTDTLRLTLPALIPSWRFFKAVQPSPRIEWRSPDLDEHWQAFRPRPTHLSPITILQRMIWNPRWNETLFMVSCSERLTAEVTDHSIGEILKPLRQDMPHKATTLQFRLKFIDRIDGTLQEQITFTSGIYPAQHKGRDNDI</sequence>
<name>A0A8J7LK90_9RHOB</name>
<reference evidence="1" key="1">
    <citation type="submission" date="2020-10" db="EMBL/GenBank/DDBJ databases">
        <title>Paenihalocynthiibacter styelae gen. nov., sp. nov., isolated from stalked sea squirt Styela clava.</title>
        <authorList>
            <person name="Kim Y.-O."/>
            <person name="Yoon J.-H."/>
        </authorList>
    </citation>
    <scope>NUCLEOTIDE SEQUENCE</scope>
    <source>
        <strain evidence="1">MYP1-1</strain>
    </source>
</reference>
<proteinExistence type="predicted"/>
<protein>
    <submittedName>
        <fullName evidence="1">Uncharacterized protein</fullName>
    </submittedName>
</protein>
<dbReference type="EMBL" id="JADCKQ010000001">
    <property type="protein sequence ID" value="MBI1492054.1"/>
    <property type="molecule type" value="Genomic_DNA"/>
</dbReference>
<comment type="caution">
    <text evidence="1">The sequence shown here is derived from an EMBL/GenBank/DDBJ whole genome shotgun (WGS) entry which is preliminary data.</text>
</comment>